<reference evidence="2 3" key="1">
    <citation type="journal article" date="2010" name="Science">
        <title>Genomic analysis of organismal complexity in the multicellular green alga Volvox carteri.</title>
        <authorList>
            <person name="Prochnik S.E."/>
            <person name="Umen J."/>
            <person name="Nedelcu A.M."/>
            <person name="Hallmann A."/>
            <person name="Miller S.M."/>
            <person name="Nishii I."/>
            <person name="Ferris P."/>
            <person name="Kuo A."/>
            <person name="Mitros T."/>
            <person name="Fritz-Laylin L.K."/>
            <person name="Hellsten U."/>
            <person name="Chapman J."/>
            <person name="Simakov O."/>
            <person name="Rensing S.A."/>
            <person name="Terry A."/>
            <person name="Pangilinan J."/>
            <person name="Kapitonov V."/>
            <person name="Jurka J."/>
            <person name="Salamov A."/>
            <person name="Shapiro H."/>
            <person name="Schmutz J."/>
            <person name="Grimwood J."/>
            <person name="Lindquist E."/>
            <person name="Lucas S."/>
            <person name="Grigoriev I.V."/>
            <person name="Schmitt R."/>
            <person name="Kirk D."/>
            <person name="Rokhsar D.S."/>
        </authorList>
    </citation>
    <scope>NUCLEOTIDE SEQUENCE [LARGE SCALE GENOMIC DNA]</scope>
    <source>
        <strain evidence="3">f. Nagariensis / Eve</strain>
    </source>
</reference>
<dbReference type="GO" id="GO:0005737">
    <property type="term" value="C:cytoplasm"/>
    <property type="evidence" value="ECO:0007669"/>
    <property type="project" value="GOC"/>
</dbReference>
<dbReference type="GO" id="GO:0006888">
    <property type="term" value="P:endoplasmic reticulum to Golgi vesicle-mediated transport"/>
    <property type="evidence" value="ECO:0007669"/>
    <property type="project" value="TreeGrafter"/>
</dbReference>
<proteinExistence type="predicted"/>
<organism evidence="3">
    <name type="scientific">Volvox carteri f. nagariensis</name>
    <dbReference type="NCBI Taxonomy" id="3068"/>
    <lineage>
        <taxon>Eukaryota</taxon>
        <taxon>Viridiplantae</taxon>
        <taxon>Chlorophyta</taxon>
        <taxon>core chlorophytes</taxon>
        <taxon>Chlorophyceae</taxon>
        <taxon>CS clade</taxon>
        <taxon>Chlamydomonadales</taxon>
        <taxon>Volvocaceae</taxon>
        <taxon>Volvox</taxon>
    </lineage>
</organism>
<dbReference type="KEGG" id="vcn:VOLCADRAFT_96775"/>
<dbReference type="OrthoDB" id="539073at2759"/>
<feature type="compositionally biased region" description="Basic and acidic residues" evidence="1">
    <location>
        <begin position="153"/>
        <end position="169"/>
    </location>
</feature>
<gene>
    <name evidence="2" type="ORF">VOLCADRAFT_96775</name>
</gene>
<dbReference type="GeneID" id="9614815"/>
<feature type="region of interest" description="Disordered" evidence="1">
    <location>
        <begin position="149"/>
        <end position="197"/>
    </location>
</feature>
<dbReference type="Proteomes" id="UP000001058">
    <property type="component" value="Unassembled WGS sequence"/>
</dbReference>
<dbReference type="GO" id="GO:0007094">
    <property type="term" value="P:mitotic spindle assembly checkpoint signaling"/>
    <property type="evidence" value="ECO:0007669"/>
    <property type="project" value="TreeGrafter"/>
</dbReference>
<dbReference type="PANTHER" id="PTHR12205">
    <property type="entry name" value="CENTROMERE/KINETOCHORE PROTEIN ZW10"/>
    <property type="match status" value="1"/>
</dbReference>
<name>D8UB08_VOLCA</name>
<dbReference type="STRING" id="3068.D8UB08"/>
<accession>D8UB08</accession>
<evidence type="ECO:0000313" key="2">
    <source>
        <dbReference type="EMBL" id="EFJ43086.1"/>
    </source>
</evidence>
<evidence type="ECO:0000313" key="3">
    <source>
        <dbReference type="Proteomes" id="UP000001058"/>
    </source>
</evidence>
<dbReference type="InterPro" id="IPR046362">
    <property type="entry name" value="Zw10/DSL1_C_sf"/>
</dbReference>
<dbReference type="RefSeq" id="XP_002955885.1">
    <property type="nucleotide sequence ID" value="XM_002955839.1"/>
</dbReference>
<sequence>MSGSSGVAAVSAAWSTGRNLDSTDPVSIQESIDQLDQLQNQVRIHLFRLLQRLATQPGDGLDQALSQLAAQADKVIAESPEASILPHIGTYQEIVSRILKLTSEISRKQAAEDMEKQVQEFEERLAAGSLSDAAYCCVRLEKMAQDAEEELADREARQQRRQQQGKEEAAGAGGEDAGGEGEGGEDEGGGGGVGPPRVTAESVALLRETAELCSAKLKEHPEVAAFKNAFRRSWLVVTRTHALDGCCAEAVTVDSSACCVAVRSALRGGSVQVAELISASQVLGLQQPLLRQMTDRLVNGALEPMLTSPCCVTVTPAAMPGAAATLAWHPAPPGSGAARPLRQRGSSGGGVDGPCDPEHCCQHLLRLLATWLLEFDEGLMEVFGGPFWRAVADCYIARVARPFIAANPEDVEGCEAVVAAAADLEAMAENLNFTNGEDPYLAPAVESLARHALSNRQEKYLERARQLLKGVPGTTLPPPPSAAAGGGGGGSCWDTVMAGQEVAVDHEYYRRLAAGELQDWEVQDPPSGCRTDGSPLAVGRYLITRRMDECVQLVTGLVEDACAGSRALSRALLSAVASIALMARSGGKGPALITDPPMSSVPQLGLLSVNDLQHLAAMLLLLSQGYGSALEAATGEGVVRVLVGEALQLRAAARVLMREQLRSQYGTLDEILAGLDGLRDVGRSDTKVGQRHRRVVQQLLHSLGRLGRAACEVLTPEDGVALGAAVINHVAGQLVATTMSKGDIAHDECVELGELLGPLVGGAVEAWLASARGAGPDLSGIPLSVVASALTARASQIRKLQCVLHVLRSDTIAHIEQLWDRGELALLAPPELEHLLLAISEDSPGRRAMLQKLRD</sequence>
<dbReference type="GO" id="GO:1990423">
    <property type="term" value="C:RZZ complex"/>
    <property type="evidence" value="ECO:0007669"/>
    <property type="project" value="TreeGrafter"/>
</dbReference>
<dbReference type="Gene3D" id="1.10.357.150">
    <property type="match status" value="1"/>
</dbReference>
<keyword evidence="3" id="KW-1185">Reference proteome</keyword>
<feature type="compositionally biased region" description="Acidic residues" evidence="1">
    <location>
        <begin position="177"/>
        <end position="188"/>
    </location>
</feature>
<dbReference type="InParanoid" id="D8UB08"/>
<dbReference type="AlphaFoldDB" id="D8UB08"/>
<dbReference type="EMBL" id="GL378376">
    <property type="protein sequence ID" value="EFJ43086.1"/>
    <property type="molecule type" value="Genomic_DNA"/>
</dbReference>
<dbReference type="PANTHER" id="PTHR12205:SF0">
    <property type="entry name" value="CENTROMERE_KINETOCHORE PROTEIN ZW10 HOMOLOG"/>
    <property type="match status" value="1"/>
</dbReference>
<evidence type="ECO:0000256" key="1">
    <source>
        <dbReference type="SAM" id="MobiDB-lite"/>
    </source>
</evidence>
<protein>
    <submittedName>
        <fullName evidence="2">Uncharacterized protein</fullName>
    </submittedName>
</protein>